<keyword evidence="4 8" id="KW-0560">Oxidoreductase</keyword>
<comment type="caution">
    <text evidence="8">The sequence shown here is derived from an EMBL/GenBank/DDBJ whole genome shotgun (WGS) entry which is preliminary data.</text>
</comment>
<proteinExistence type="predicted"/>
<protein>
    <submittedName>
        <fullName evidence="8">Cytochrome c peroxidase</fullName>
        <ecNumber evidence="8">1.11.1.5</ecNumber>
    </submittedName>
</protein>
<dbReference type="PROSITE" id="PS51007">
    <property type="entry name" value="CYTC"/>
    <property type="match status" value="2"/>
</dbReference>
<dbReference type="InterPro" id="IPR004852">
    <property type="entry name" value="Di-haem_cyt_c_peroxidsae"/>
</dbReference>
<accession>A0ABU2ZUL7</accession>
<feature type="domain" description="Cytochrome c" evidence="7">
    <location>
        <begin position="84"/>
        <end position="188"/>
    </location>
</feature>
<gene>
    <name evidence="8" type="ORF">RM552_15895</name>
</gene>
<dbReference type="InterPro" id="IPR051395">
    <property type="entry name" value="Cytochrome_c_Peroxidase/MauG"/>
</dbReference>
<dbReference type="InterPro" id="IPR036909">
    <property type="entry name" value="Cyt_c-like_dom_sf"/>
</dbReference>
<keyword evidence="8" id="KW-0575">Peroxidase</keyword>
<keyword evidence="9" id="KW-1185">Reference proteome</keyword>
<feature type="domain" description="Cytochrome c" evidence="7">
    <location>
        <begin position="298"/>
        <end position="443"/>
    </location>
</feature>
<dbReference type="GO" id="GO:0004130">
    <property type="term" value="F:cytochrome-c peroxidase activity"/>
    <property type="evidence" value="ECO:0007669"/>
    <property type="project" value="UniProtKB-EC"/>
</dbReference>
<dbReference type="SUPFAM" id="SSF46626">
    <property type="entry name" value="Cytochrome c"/>
    <property type="match status" value="2"/>
</dbReference>
<evidence type="ECO:0000256" key="5">
    <source>
        <dbReference type="ARBA" id="ARBA00023004"/>
    </source>
</evidence>
<dbReference type="RefSeq" id="WP_311369860.1">
    <property type="nucleotide sequence ID" value="NZ_JAVRHX010000006.1"/>
</dbReference>
<organism evidence="8 9">
    <name type="scientific">Glaciecola petra</name>
    <dbReference type="NCBI Taxonomy" id="3075602"/>
    <lineage>
        <taxon>Bacteria</taxon>
        <taxon>Pseudomonadati</taxon>
        <taxon>Pseudomonadota</taxon>
        <taxon>Gammaproteobacteria</taxon>
        <taxon>Alteromonadales</taxon>
        <taxon>Alteromonadaceae</taxon>
        <taxon>Glaciecola</taxon>
    </lineage>
</organism>
<reference evidence="8 9" key="1">
    <citation type="submission" date="2023-09" db="EMBL/GenBank/DDBJ databases">
        <authorList>
            <person name="Rey-Velasco X."/>
        </authorList>
    </citation>
    <scope>NUCLEOTIDE SEQUENCE [LARGE SCALE GENOMIC DNA]</scope>
    <source>
        <strain evidence="8 9">P117</strain>
    </source>
</reference>
<evidence type="ECO:0000256" key="6">
    <source>
        <dbReference type="PROSITE-ProRule" id="PRU00433"/>
    </source>
</evidence>
<evidence type="ECO:0000313" key="8">
    <source>
        <dbReference type="EMBL" id="MDT0596337.1"/>
    </source>
</evidence>
<evidence type="ECO:0000256" key="3">
    <source>
        <dbReference type="ARBA" id="ARBA00022723"/>
    </source>
</evidence>
<evidence type="ECO:0000256" key="1">
    <source>
        <dbReference type="ARBA" id="ARBA00004196"/>
    </source>
</evidence>
<dbReference type="PANTHER" id="PTHR30600">
    <property type="entry name" value="CYTOCHROME C PEROXIDASE-RELATED"/>
    <property type="match status" value="1"/>
</dbReference>
<sequence>MVVKTRIIILSSALFIAACNGEGITVVETEQAEITQTPQQIASDELKQLISEVSQGEGLNAFLLPESNDFSNIPQDPNNVITAEKVELGKLLFHETGLSTAGVNSNMQGTWSCASCHHADAGFKSGIKQGIGEGGSGFANNGASRVLANGFSMDASEPHLKPDVQPVTSPTILNTAYQDVMLWNGQFGNAINGIVNAGIDREILATPGTPKAENNRQLSGLEIQGVAGQTVHRLNSEIDSLVQMNPEYASLYEQAFPDGSSDVKEDVSKAIAAYERTVLANQSPFQLWLKGDNDAMTLQELRGANLFFGEANCSACHNGPALSSNVGATEDEIFFAIGFDDFSRNDPAVTGSVDDATSQGRGGFTRDPSDNYQFKVPTLYNLADTNVFGHGGSFSAIRAVVEYKNAAISQKDIPASSLDHRFVPLGLSNEEINDLSVFLESALHDPNLKRYVPDSLPSGNCITVADEQSKIDMGC</sequence>
<dbReference type="Gene3D" id="1.10.760.10">
    <property type="entry name" value="Cytochrome c-like domain"/>
    <property type="match status" value="2"/>
</dbReference>
<dbReference type="Pfam" id="PF03150">
    <property type="entry name" value="CCP_MauG"/>
    <property type="match status" value="1"/>
</dbReference>
<keyword evidence="5 6" id="KW-0408">Iron</keyword>
<dbReference type="InterPro" id="IPR009056">
    <property type="entry name" value="Cyt_c-like_dom"/>
</dbReference>
<dbReference type="EMBL" id="JAVRHX010000006">
    <property type="protein sequence ID" value="MDT0596337.1"/>
    <property type="molecule type" value="Genomic_DNA"/>
</dbReference>
<evidence type="ECO:0000313" key="9">
    <source>
        <dbReference type="Proteomes" id="UP001253545"/>
    </source>
</evidence>
<evidence type="ECO:0000259" key="7">
    <source>
        <dbReference type="PROSITE" id="PS51007"/>
    </source>
</evidence>
<dbReference type="Proteomes" id="UP001253545">
    <property type="component" value="Unassembled WGS sequence"/>
</dbReference>
<keyword evidence="2 6" id="KW-0349">Heme</keyword>
<keyword evidence="3 6" id="KW-0479">Metal-binding</keyword>
<evidence type="ECO:0000256" key="4">
    <source>
        <dbReference type="ARBA" id="ARBA00023002"/>
    </source>
</evidence>
<evidence type="ECO:0000256" key="2">
    <source>
        <dbReference type="ARBA" id="ARBA00022617"/>
    </source>
</evidence>
<dbReference type="EC" id="1.11.1.5" evidence="8"/>
<name>A0ABU2ZUL7_9ALTE</name>
<comment type="subcellular location">
    <subcellularLocation>
        <location evidence="1">Cell envelope</location>
    </subcellularLocation>
</comment>
<dbReference type="PROSITE" id="PS51257">
    <property type="entry name" value="PROKAR_LIPOPROTEIN"/>
    <property type="match status" value="1"/>
</dbReference>